<evidence type="ECO:0000313" key="4">
    <source>
        <dbReference type="Proteomes" id="UP000515154"/>
    </source>
</evidence>
<dbReference type="Pfam" id="PF11652">
    <property type="entry name" value="FAM167"/>
    <property type="match status" value="1"/>
</dbReference>
<feature type="region of interest" description="Disordered" evidence="3">
    <location>
        <begin position="1"/>
        <end position="21"/>
    </location>
</feature>
<organism evidence="4 5">
    <name type="scientific">Octopus sinensis</name>
    <name type="common">East Asian common octopus</name>
    <dbReference type="NCBI Taxonomy" id="2607531"/>
    <lineage>
        <taxon>Eukaryota</taxon>
        <taxon>Metazoa</taxon>
        <taxon>Spiralia</taxon>
        <taxon>Lophotrochozoa</taxon>
        <taxon>Mollusca</taxon>
        <taxon>Cephalopoda</taxon>
        <taxon>Coleoidea</taxon>
        <taxon>Octopodiformes</taxon>
        <taxon>Octopoda</taxon>
        <taxon>Incirrata</taxon>
        <taxon>Octopodidae</taxon>
        <taxon>Octopus</taxon>
    </lineage>
</organism>
<dbReference type="RefSeq" id="XP_036356773.1">
    <property type="nucleotide sequence ID" value="XM_036500880.1"/>
</dbReference>
<dbReference type="PANTHER" id="PTHR32289:SF1">
    <property type="entry name" value="PROTEIN FAM167A-LIKE"/>
    <property type="match status" value="1"/>
</dbReference>
<feature type="region of interest" description="Disordered" evidence="3">
    <location>
        <begin position="63"/>
        <end position="137"/>
    </location>
</feature>
<evidence type="ECO:0000256" key="3">
    <source>
        <dbReference type="SAM" id="MobiDB-lite"/>
    </source>
</evidence>
<reference evidence="5 6" key="1">
    <citation type="submission" date="2025-08" db="UniProtKB">
        <authorList>
            <consortium name="RefSeq"/>
        </authorList>
    </citation>
    <scope>IDENTIFICATION</scope>
</reference>
<dbReference type="InterPro" id="IPR051771">
    <property type="entry name" value="FAM167_domain"/>
</dbReference>
<sequence>MFQTSQNSNSSVMTTEKMRPQHPKTLSIINEHERFNDGLYNKACDRTPSPCIALPKTPVLPTILEGESTNNTKKKSVNATNRDITTGINSSNDNNNKTSHSTKSIKPISITNNAINHQVQSKKNDDNKGDSFDDNDINGDTHLELPYVDFDKFYNFGDPTSPPGLDGVKAMANRLKLSTRRQSYQKWCEKYIGSSGVPRFPPLTYNEATDGKLTDDRKEGINNALGWIKTELEKMRDVDHTLATQLLSLRSEIQKLKLERSCENHQELLEDVKDELSERETLLTVCDIPYDMDDGNPLKQIGLTRMNISSRRFSTC</sequence>
<comment type="similarity">
    <text evidence="1">Belongs to the FAM167 (SEC) family.</text>
</comment>
<dbReference type="InterPro" id="IPR024280">
    <property type="entry name" value="FAM167"/>
</dbReference>
<accession>A0A6P7S674</accession>
<keyword evidence="2" id="KW-0175">Coiled coil</keyword>
<evidence type="ECO:0000313" key="5">
    <source>
        <dbReference type="RefSeq" id="XP_029633682.1"/>
    </source>
</evidence>
<feature type="compositionally biased region" description="Basic and acidic residues" evidence="3">
    <location>
        <begin position="122"/>
        <end position="131"/>
    </location>
</feature>
<dbReference type="RefSeq" id="XP_029633682.1">
    <property type="nucleotide sequence ID" value="XM_029777822.2"/>
</dbReference>
<feature type="compositionally biased region" description="Polar residues" evidence="3">
    <location>
        <begin position="67"/>
        <end position="121"/>
    </location>
</feature>
<protein>
    <submittedName>
        <fullName evidence="5 6">Uncharacterized protein LOC115209413</fullName>
    </submittedName>
</protein>
<evidence type="ECO:0000256" key="2">
    <source>
        <dbReference type="SAM" id="Coils"/>
    </source>
</evidence>
<proteinExistence type="inferred from homology"/>
<gene>
    <name evidence="5 6" type="primary">LOC115209413</name>
</gene>
<dbReference type="PANTHER" id="PTHR32289">
    <property type="entry name" value="PROTEIN FAM167A"/>
    <property type="match status" value="1"/>
</dbReference>
<dbReference type="Proteomes" id="UP000515154">
    <property type="component" value="Linkage group LG3"/>
</dbReference>
<keyword evidence="4" id="KW-1185">Reference proteome</keyword>
<evidence type="ECO:0000256" key="1">
    <source>
        <dbReference type="ARBA" id="ARBA00005489"/>
    </source>
</evidence>
<feature type="coiled-coil region" evidence="2">
    <location>
        <begin position="255"/>
        <end position="282"/>
    </location>
</feature>
<dbReference type="AlphaFoldDB" id="A0A6P7S674"/>
<name>A0A6P7S674_9MOLL</name>
<feature type="compositionally biased region" description="Polar residues" evidence="3">
    <location>
        <begin position="1"/>
        <end position="14"/>
    </location>
</feature>
<dbReference type="KEGG" id="osn:115209413"/>
<evidence type="ECO:0000313" key="6">
    <source>
        <dbReference type="RefSeq" id="XP_036356773.1"/>
    </source>
</evidence>